<proteinExistence type="predicted"/>
<feature type="domain" description="Cytochrome c" evidence="5">
    <location>
        <begin position="317"/>
        <end position="407"/>
    </location>
</feature>
<dbReference type="Proteomes" id="UP001165541">
    <property type="component" value="Unassembled WGS sequence"/>
</dbReference>
<dbReference type="InterPro" id="IPR051459">
    <property type="entry name" value="Cytochrome_c-type_DH"/>
</dbReference>
<name>A0ABT0YN98_9BURK</name>
<dbReference type="InterPro" id="IPR014353">
    <property type="entry name" value="Membr-bd_ADH_cyt_c"/>
</dbReference>
<accession>A0ABT0YN98</accession>
<dbReference type="PIRSF" id="PIRSF000018">
    <property type="entry name" value="Mb_ADH_cyt_c"/>
    <property type="match status" value="1"/>
</dbReference>
<dbReference type="PANTHER" id="PTHR35008:SF4">
    <property type="entry name" value="BLL4482 PROTEIN"/>
    <property type="match status" value="1"/>
</dbReference>
<dbReference type="PROSITE" id="PS51007">
    <property type="entry name" value="CYTC"/>
    <property type="match status" value="3"/>
</dbReference>
<keyword evidence="3 4" id="KW-0408">Iron</keyword>
<dbReference type="EMBL" id="JAMKFE010000006">
    <property type="protein sequence ID" value="MCM5680128.1"/>
    <property type="molecule type" value="Genomic_DNA"/>
</dbReference>
<dbReference type="Pfam" id="PF00034">
    <property type="entry name" value="Cytochrom_C"/>
    <property type="match status" value="2"/>
</dbReference>
<keyword evidence="1 4" id="KW-0349">Heme</keyword>
<reference evidence="6" key="1">
    <citation type="submission" date="2022-05" db="EMBL/GenBank/DDBJ databases">
        <title>Schlegelella sp. nov., isolated from mangrove soil.</title>
        <authorList>
            <person name="Liu Y."/>
            <person name="Ge X."/>
            <person name="Liu W."/>
        </authorList>
    </citation>
    <scope>NUCLEOTIDE SEQUENCE</scope>
    <source>
        <strain evidence="6">S2-27</strain>
    </source>
</reference>
<keyword evidence="7" id="KW-1185">Reference proteome</keyword>
<evidence type="ECO:0000256" key="2">
    <source>
        <dbReference type="ARBA" id="ARBA00022723"/>
    </source>
</evidence>
<evidence type="ECO:0000256" key="1">
    <source>
        <dbReference type="ARBA" id="ARBA00022617"/>
    </source>
</evidence>
<dbReference type="SUPFAM" id="SSF46626">
    <property type="entry name" value="Cytochrome c"/>
    <property type="match status" value="3"/>
</dbReference>
<organism evidence="6 7">
    <name type="scientific">Caldimonas mangrovi</name>
    <dbReference type="NCBI Taxonomy" id="2944811"/>
    <lineage>
        <taxon>Bacteria</taxon>
        <taxon>Pseudomonadati</taxon>
        <taxon>Pseudomonadota</taxon>
        <taxon>Betaproteobacteria</taxon>
        <taxon>Burkholderiales</taxon>
        <taxon>Sphaerotilaceae</taxon>
        <taxon>Caldimonas</taxon>
    </lineage>
</organism>
<protein>
    <submittedName>
        <fullName evidence="6">Cytochrome c</fullName>
    </submittedName>
</protein>
<keyword evidence="2 4" id="KW-0479">Metal-binding</keyword>
<dbReference type="Gene3D" id="1.10.760.10">
    <property type="entry name" value="Cytochrome c-like domain"/>
    <property type="match status" value="3"/>
</dbReference>
<evidence type="ECO:0000259" key="5">
    <source>
        <dbReference type="PROSITE" id="PS51007"/>
    </source>
</evidence>
<evidence type="ECO:0000256" key="4">
    <source>
        <dbReference type="PROSITE-ProRule" id="PRU00433"/>
    </source>
</evidence>
<evidence type="ECO:0000256" key="3">
    <source>
        <dbReference type="ARBA" id="ARBA00023004"/>
    </source>
</evidence>
<comment type="caution">
    <text evidence="6">The sequence shown here is derived from an EMBL/GenBank/DDBJ whole genome shotgun (WGS) entry which is preliminary data.</text>
</comment>
<evidence type="ECO:0000313" key="7">
    <source>
        <dbReference type="Proteomes" id="UP001165541"/>
    </source>
</evidence>
<dbReference type="InterPro" id="IPR036909">
    <property type="entry name" value="Cyt_c-like_dom_sf"/>
</dbReference>
<sequence length="428" mass="46166">MKRRWRHALIGVLAVCVLAAAAVWALNQRDESPVREHQRFAPTPAQIERGRYLASAGNCVACHTARGGAEYAGGRGIDTPFGTLYASNLTPDADTGLGRWTPDHFWRALHNGRSRDGRLLYPAFPYPNYTQVTREDADALFAFLLSLPPVAQENRPHALRFPYNLQASLAVWRALFFSPGEFEPQPGKTAAWNRGAYLVRGLGHCTACHGARNLFGAIGGGLELGGGLIPMQNWYAPSLAAAQEASVAAWDAAHVAQLLKTGVSPQASVMGPMAEVVFRSTQHLSDADAQAMAVFLKDLPQAPPPEPRDEPIVRDREQMSRGGKLYEQHCAQCHGESGEGAAGAYPRLAGNRAVTMAVPANLIRVVLSGGYPPATTGNPRPYGMPPFSQVLNDADVAAVVTYVRGAWGNDAEPVSHFDVYRNRRGAAN</sequence>
<gene>
    <name evidence="6" type="ORF">M8A51_11345</name>
</gene>
<dbReference type="InterPro" id="IPR009056">
    <property type="entry name" value="Cyt_c-like_dom"/>
</dbReference>
<dbReference type="PANTHER" id="PTHR35008">
    <property type="entry name" value="BLL4482 PROTEIN-RELATED"/>
    <property type="match status" value="1"/>
</dbReference>
<feature type="domain" description="Cytochrome c" evidence="5">
    <location>
        <begin position="190"/>
        <end position="300"/>
    </location>
</feature>
<dbReference type="RefSeq" id="WP_251778480.1">
    <property type="nucleotide sequence ID" value="NZ_JAMKFE010000006.1"/>
</dbReference>
<feature type="domain" description="Cytochrome c" evidence="5">
    <location>
        <begin position="45"/>
        <end position="148"/>
    </location>
</feature>
<evidence type="ECO:0000313" key="6">
    <source>
        <dbReference type="EMBL" id="MCM5680128.1"/>
    </source>
</evidence>